<keyword evidence="2" id="KW-0328">Glycosyltransferase</keyword>
<sequence length="443" mass="47996">MRVLLLSHYYHPEHGAPQRRWNSVVRTLHEAGHDVAVIAPPPHYPAGRVAAEDRERYRPGTADRGPAGELVVRARYLPHRGDILTRSLDHAVTSVDSLCRAVSRFGRRALRPDIVVATAPAVETLVAGNAIAALWRIPLVVEMRDAWPDLVTFVGPASQRGCRVSAAKAFVHERVTALQRRADAVVTTTAAFAEILRQRGLEPVHVVRNGTDTSRVPWFEPHTTGEHDELRCVYLGNLGRSQGLDLVVRAAAVLARRGVPISVRLIGHGAHARALADLAAALDAPVIVSGRVPPSELVQHYAWADSVIVSLTAWEPFDWTIPSKLYEALATGRHVTGILRGESAAIIETSGAGDVVPPGDLDALVDFWEGLAADRSRLVPRGDGRHWVMKQAERSRLAERYVGILEELVDGRSGGSATPGADRSRRTLGAPRAQGSTGVRTAI</sequence>
<dbReference type="Proteomes" id="UP001164305">
    <property type="component" value="Chromosome"/>
</dbReference>
<dbReference type="Gene3D" id="3.40.50.2000">
    <property type="entry name" value="Glycogen Phosphorylase B"/>
    <property type="match status" value="2"/>
</dbReference>
<evidence type="ECO:0000259" key="5">
    <source>
        <dbReference type="Pfam" id="PF13579"/>
    </source>
</evidence>
<evidence type="ECO:0000313" key="7">
    <source>
        <dbReference type="Proteomes" id="UP001164305"/>
    </source>
</evidence>
<dbReference type="PANTHER" id="PTHR45947:SF3">
    <property type="entry name" value="SULFOQUINOVOSYL TRANSFERASE SQD2"/>
    <property type="match status" value="1"/>
</dbReference>
<evidence type="ECO:0000256" key="2">
    <source>
        <dbReference type="ARBA" id="ARBA00022676"/>
    </source>
</evidence>
<reference evidence="6" key="1">
    <citation type="submission" date="2022-10" db="EMBL/GenBank/DDBJ databases">
        <title>Whole-Genome Sequencing of Brachybacterium huguangmaarense BRM-3, Isolated from Betula schmidtii.</title>
        <authorList>
            <person name="Haam D."/>
        </authorList>
    </citation>
    <scope>NUCLEOTIDE SEQUENCE</scope>
    <source>
        <strain evidence="6">BRM-3</strain>
    </source>
</reference>
<evidence type="ECO:0000313" key="6">
    <source>
        <dbReference type="EMBL" id="UYG17287.1"/>
    </source>
</evidence>
<keyword evidence="3" id="KW-0808">Transferase</keyword>
<feature type="compositionally biased region" description="Polar residues" evidence="4">
    <location>
        <begin position="434"/>
        <end position="443"/>
    </location>
</feature>
<feature type="region of interest" description="Disordered" evidence="4">
    <location>
        <begin position="412"/>
        <end position="443"/>
    </location>
</feature>
<evidence type="ECO:0000256" key="1">
    <source>
        <dbReference type="ARBA" id="ARBA00021292"/>
    </source>
</evidence>
<dbReference type="EMBL" id="CP107020">
    <property type="protein sequence ID" value="UYG17287.1"/>
    <property type="molecule type" value="Genomic_DNA"/>
</dbReference>
<dbReference type="InterPro" id="IPR028098">
    <property type="entry name" value="Glyco_trans_4-like_N"/>
</dbReference>
<organism evidence="6 7">
    <name type="scientific">Brachybacterium huguangmaarense</name>
    <dbReference type="NCBI Taxonomy" id="1652028"/>
    <lineage>
        <taxon>Bacteria</taxon>
        <taxon>Bacillati</taxon>
        <taxon>Actinomycetota</taxon>
        <taxon>Actinomycetes</taxon>
        <taxon>Micrococcales</taxon>
        <taxon>Dermabacteraceae</taxon>
        <taxon>Brachybacterium</taxon>
    </lineage>
</organism>
<dbReference type="InterPro" id="IPR050194">
    <property type="entry name" value="Glycosyltransferase_grp1"/>
</dbReference>
<dbReference type="Pfam" id="PF13692">
    <property type="entry name" value="Glyco_trans_1_4"/>
    <property type="match status" value="1"/>
</dbReference>
<dbReference type="CDD" id="cd03794">
    <property type="entry name" value="GT4_WbuB-like"/>
    <property type="match status" value="1"/>
</dbReference>
<gene>
    <name evidence="6" type="ORF">BRM3_02300</name>
</gene>
<accession>A0ABY6G260</accession>
<dbReference type="PANTHER" id="PTHR45947">
    <property type="entry name" value="SULFOQUINOVOSYL TRANSFERASE SQD2"/>
    <property type="match status" value="1"/>
</dbReference>
<protein>
    <recommendedName>
        <fullName evidence="1">D-inositol 3-phosphate glycosyltransferase</fullName>
    </recommendedName>
</protein>
<dbReference type="Pfam" id="PF13579">
    <property type="entry name" value="Glyco_trans_4_4"/>
    <property type="match status" value="1"/>
</dbReference>
<keyword evidence="7" id="KW-1185">Reference proteome</keyword>
<name>A0ABY6G260_9MICO</name>
<feature type="domain" description="Glycosyltransferase subfamily 4-like N-terminal" evidence="5">
    <location>
        <begin position="15"/>
        <end position="210"/>
    </location>
</feature>
<dbReference type="RefSeq" id="WP_263594496.1">
    <property type="nucleotide sequence ID" value="NZ_CP107020.1"/>
</dbReference>
<dbReference type="SUPFAM" id="SSF53756">
    <property type="entry name" value="UDP-Glycosyltransferase/glycogen phosphorylase"/>
    <property type="match status" value="1"/>
</dbReference>
<proteinExistence type="predicted"/>
<evidence type="ECO:0000256" key="3">
    <source>
        <dbReference type="ARBA" id="ARBA00022679"/>
    </source>
</evidence>
<evidence type="ECO:0000256" key="4">
    <source>
        <dbReference type="SAM" id="MobiDB-lite"/>
    </source>
</evidence>